<dbReference type="Pfam" id="PF03254">
    <property type="entry name" value="XG_FTase"/>
    <property type="match status" value="1"/>
</dbReference>
<dbReference type="FunFam" id="3.40.1350.100:FF:000001">
    <property type="entry name" value="Protein TIC 22, chloroplastic"/>
    <property type="match status" value="1"/>
</dbReference>
<dbReference type="AlphaFoldDB" id="A0A1E5URJ0"/>
<organism evidence="19 20">
    <name type="scientific">Dichanthelium oligosanthes</name>
    <dbReference type="NCBI Taxonomy" id="888268"/>
    <lineage>
        <taxon>Eukaryota</taxon>
        <taxon>Viridiplantae</taxon>
        <taxon>Streptophyta</taxon>
        <taxon>Embryophyta</taxon>
        <taxon>Tracheophyta</taxon>
        <taxon>Spermatophyta</taxon>
        <taxon>Magnoliopsida</taxon>
        <taxon>Liliopsida</taxon>
        <taxon>Poales</taxon>
        <taxon>Poaceae</taxon>
        <taxon>PACMAD clade</taxon>
        <taxon>Panicoideae</taxon>
        <taxon>Panicodae</taxon>
        <taxon>Paniceae</taxon>
        <taxon>Dichantheliinae</taxon>
        <taxon>Dichanthelium</taxon>
    </lineage>
</organism>
<evidence type="ECO:0000256" key="15">
    <source>
        <dbReference type="ARBA" id="ARBA00072390"/>
    </source>
</evidence>
<dbReference type="GO" id="GO:0008107">
    <property type="term" value="F:galactoside 2-alpha-L-fucosyltransferase activity"/>
    <property type="evidence" value="ECO:0007669"/>
    <property type="project" value="InterPro"/>
</dbReference>
<dbReference type="Gene3D" id="3.40.50.11340">
    <property type="match status" value="1"/>
</dbReference>
<comment type="caution">
    <text evidence="19">The sequence shown here is derived from an EMBL/GenBank/DDBJ whole genome shotgun (WGS) entry which is preliminary data.</text>
</comment>
<dbReference type="InterPro" id="IPR004938">
    <property type="entry name" value="XG_FTase"/>
</dbReference>
<keyword evidence="2" id="KW-0813">Transport</keyword>
<comment type="subcellular location">
    <subcellularLocation>
        <location evidence="13">Plastid</location>
        <location evidence="13">Chloroplast intermembrane space</location>
        <topology evidence="13">Peripheral membrane protein</topology>
    </subcellularLocation>
</comment>
<dbReference type="Proteomes" id="UP000095767">
    <property type="component" value="Unassembled WGS sequence"/>
</dbReference>
<dbReference type="Gene3D" id="3.40.1350.100">
    <property type="match status" value="2"/>
</dbReference>
<protein>
    <recommendedName>
        <fullName evidence="15">Protein TIC 22, chloroplastic</fullName>
    </recommendedName>
    <alternativeName>
        <fullName evidence="16">Translocon at the inner envelope membrane of chloroplasts 22</fullName>
    </alternativeName>
</protein>
<keyword evidence="5 19" id="KW-0328">Glycosyltransferase</keyword>
<proteinExistence type="inferred from homology"/>
<dbReference type="FunFam" id="3.40.50.11340:FF:000003">
    <property type="entry name" value="Galactoside 2-alpha-L-fucosyltransferase"/>
    <property type="match status" value="1"/>
</dbReference>
<feature type="compositionally biased region" description="Pro residues" evidence="17">
    <location>
        <begin position="22"/>
        <end position="36"/>
    </location>
</feature>
<keyword evidence="6 19" id="KW-0808">Transferase</keyword>
<dbReference type="GO" id="GO:0016020">
    <property type="term" value="C:membrane"/>
    <property type="evidence" value="ECO:0007669"/>
    <property type="project" value="InterPro"/>
</dbReference>
<dbReference type="GO" id="GO:0015031">
    <property type="term" value="P:protein transport"/>
    <property type="evidence" value="ECO:0007669"/>
    <property type="project" value="UniProtKB-KW"/>
</dbReference>
<evidence type="ECO:0000313" key="19">
    <source>
        <dbReference type="EMBL" id="OEL15491.1"/>
    </source>
</evidence>
<keyword evidence="3" id="KW-0150">Chloroplast</keyword>
<evidence type="ECO:0000256" key="1">
    <source>
        <dbReference type="ARBA" id="ARBA00010481"/>
    </source>
</evidence>
<dbReference type="GO" id="GO:0005794">
    <property type="term" value="C:Golgi apparatus"/>
    <property type="evidence" value="ECO:0007669"/>
    <property type="project" value="TreeGrafter"/>
</dbReference>
<dbReference type="GO" id="GO:0031972">
    <property type="term" value="C:chloroplast intermembrane space"/>
    <property type="evidence" value="ECO:0007669"/>
    <property type="project" value="UniProtKB-SubCell"/>
</dbReference>
<evidence type="ECO:0000256" key="13">
    <source>
        <dbReference type="ARBA" id="ARBA00060366"/>
    </source>
</evidence>
<dbReference type="Pfam" id="PF04278">
    <property type="entry name" value="Tic22"/>
    <property type="match status" value="1"/>
</dbReference>
<evidence type="ECO:0000256" key="5">
    <source>
        <dbReference type="ARBA" id="ARBA00022676"/>
    </source>
</evidence>
<evidence type="ECO:0000313" key="20">
    <source>
        <dbReference type="Proteomes" id="UP000095767"/>
    </source>
</evidence>
<keyword evidence="10" id="KW-0325">Glycoprotein</keyword>
<evidence type="ECO:0000256" key="9">
    <source>
        <dbReference type="ARBA" id="ARBA00023136"/>
    </source>
</evidence>
<dbReference type="GO" id="GO:0071555">
    <property type="term" value="P:cell wall organization"/>
    <property type="evidence" value="ECO:0007669"/>
    <property type="project" value="UniProtKB-KW"/>
</dbReference>
<keyword evidence="18" id="KW-1133">Transmembrane helix</keyword>
<dbReference type="STRING" id="888268.A0A1E5URJ0"/>
<keyword evidence="7" id="KW-0653">Protein transport</keyword>
<evidence type="ECO:0000256" key="6">
    <source>
        <dbReference type="ARBA" id="ARBA00022679"/>
    </source>
</evidence>
<dbReference type="PANTHER" id="PTHR31889:SF9">
    <property type="entry name" value="FUCOSYLTRANSFERASE"/>
    <property type="match status" value="1"/>
</dbReference>
<evidence type="ECO:0000256" key="11">
    <source>
        <dbReference type="ARBA" id="ARBA00023316"/>
    </source>
</evidence>
<evidence type="ECO:0000256" key="4">
    <source>
        <dbReference type="ARBA" id="ARBA00022640"/>
    </source>
</evidence>
<dbReference type="PANTHER" id="PTHR31889">
    <property type="entry name" value="FUCOSYLTRANSFERASE 2-RELATED"/>
    <property type="match status" value="1"/>
</dbReference>
<evidence type="ECO:0000256" key="2">
    <source>
        <dbReference type="ARBA" id="ARBA00022448"/>
    </source>
</evidence>
<dbReference type="EMBL" id="LWDX02066645">
    <property type="protein sequence ID" value="OEL15491.1"/>
    <property type="molecule type" value="Genomic_DNA"/>
</dbReference>
<evidence type="ECO:0000256" key="18">
    <source>
        <dbReference type="SAM" id="Phobius"/>
    </source>
</evidence>
<evidence type="ECO:0000256" key="16">
    <source>
        <dbReference type="ARBA" id="ARBA00082221"/>
    </source>
</evidence>
<dbReference type="GO" id="GO:0009969">
    <property type="term" value="P:xyloglucan biosynthetic process"/>
    <property type="evidence" value="ECO:0007669"/>
    <property type="project" value="TreeGrafter"/>
</dbReference>
<feature type="region of interest" description="Disordered" evidence="17">
    <location>
        <begin position="1"/>
        <end position="37"/>
    </location>
</feature>
<dbReference type="GO" id="GO:0042546">
    <property type="term" value="P:cell wall biogenesis"/>
    <property type="evidence" value="ECO:0007669"/>
    <property type="project" value="InterPro"/>
</dbReference>
<feature type="compositionally biased region" description="Polar residues" evidence="17">
    <location>
        <begin position="1"/>
        <end position="12"/>
    </location>
</feature>
<comment type="function">
    <text evidence="12">Involved in protein precursor import into chloroplasts. Imported into the intermembrane space via the Toc translocon. May be involved in the import pathway used by proteins without a cleavable N-terminal pre-sequence.</text>
</comment>
<comment type="similarity">
    <text evidence="14">Belongs to the Tic22 family.</text>
</comment>
<name>A0A1E5URJ0_9POAL</name>
<keyword evidence="8" id="KW-0809">Transit peptide</keyword>
<evidence type="ECO:0000256" key="17">
    <source>
        <dbReference type="SAM" id="MobiDB-lite"/>
    </source>
</evidence>
<evidence type="ECO:0000256" key="14">
    <source>
        <dbReference type="ARBA" id="ARBA00061192"/>
    </source>
</evidence>
<evidence type="ECO:0000256" key="10">
    <source>
        <dbReference type="ARBA" id="ARBA00023180"/>
    </source>
</evidence>
<feature type="transmembrane region" description="Helical" evidence="18">
    <location>
        <begin position="313"/>
        <end position="334"/>
    </location>
</feature>
<keyword evidence="18" id="KW-0812">Transmembrane</keyword>
<keyword evidence="4" id="KW-0934">Plastid</keyword>
<evidence type="ECO:0000256" key="8">
    <source>
        <dbReference type="ARBA" id="ARBA00022946"/>
    </source>
</evidence>
<gene>
    <name evidence="19" type="ORF">BAE44_0023490</name>
</gene>
<evidence type="ECO:0000256" key="3">
    <source>
        <dbReference type="ARBA" id="ARBA00022528"/>
    </source>
</evidence>
<dbReference type="InterPro" id="IPR007378">
    <property type="entry name" value="Tic22-like"/>
</dbReference>
<dbReference type="OrthoDB" id="428346at2759"/>
<reference evidence="19 20" key="1">
    <citation type="submission" date="2016-09" db="EMBL/GenBank/DDBJ databases">
        <title>The draft genome of Dichanthelium oligosanthes: A C3 panicoid grass species.</title>
        <authorList>
            <person name="Studer A.J."/>
            <person name="Schnable J.C."/>
            <person name="Brutnell T.P."/>
        </authorList>
    </citation>
    <scope>NUCLEOTIDE SEQUENCE [LARGE SCALE GENOMIC DNA]</scope>
    <source>
        <strain evidence="20">cv. Kellogg 1175</strain>
        <tissue evidence="19">Leaf</tissue>
    </source>
</reference>
<sequence>MPPPDSTSTRSSLPLAATPMSDPTPSPTSAAPPPNPLAAASSFLHHHLSRLASHLTAPRPALAAVAARAPGPQGAALSLALAPDEVARSLTGTPVFTVCNSNNEFVLVSDPATGLRSLGLLCFRSEDADALLSHVRTRQPVLGRGAKVVPITLDQVYMLKAEGIAFRFLPDPLQIKNALELKSGLTAFDGVPVFQSDLLVVKKQKKRYCPIYFQKEDIERELTRASKSSRGSALSKQIMVGSLEDVLKKMEINERNSGWDDLIFIPPGKSLNQHIDEIATNAWRRRASAMGSVRAIHGERNLSPEAEKRRPSGLGTVAAVFLLALPLLLVFFLFGDRAVASIAADSLVWQRVKSRSSGNASSSPDAEAGGAHDRLLGGLLSPYFDAAKCLSRFEASRRWKPSPFPVSPYLVEKLRQYEARHRRCGPGTASYREAMAQLMSGRNADRGECRYVVWLPLQGLGNRMLSVVSTFLYALLTGRVLLVHEPPEIEGLFCEPFPDTSWVLPPDFPYTGGFSADTKESYVNMLANNIVRYDDGGGDASALPAYVYFHLEQISLRLQKHTFCEEDHRVLHRFNWMVLRSDSYFAVALFLMPMYRGELGRMFPAKGSVFHHLGRYLLHPGNRAWGIVERFYDGYLAGADERLGIQVRIAPFLPITFEGMYEQITRCAREHDLLPQVTGTSELGAARPSNGAAKVKAVLVVSLKPEYYDKLHSVYYTNATATGEVVTVFQPSHDQDQHTEALAHNERALAEIFLLSYSDRLVTTGFSTFGYVAHSLAGLRPWLLPLPDRNTMRAQVACTLASS</sequence>
<keyword evidence="9 18" id="KW-0472">Membrane</keyword>
<evidence type="ECO:0000256" key="12">
    <source>
        <dbReference type="ARBA" id="ARBA00053802"/>
    </source>
</evidence>
<evidence type="ECO:0000256" key="7">
    <source>
        <dbReference type="ARBA" id="ARBA00022927"/>
    </source>
</evidence>
<comment type="similarity">
    <text evidence="1">Belongs to the glycosyltransferase 37 family.</text>
</comment>
<keyword evidence="20" id="KW-1185">Reference proteome</keyword>
<accession>A0A1E5URJ0</accession>
<keyword evidence="11" id="KW-0961">Cell wall biogenesis/degradation</keyword>